<feature type="compositionally biased region" description="Basic residues" evidence="1">
    <location>
        <begin position="55"/>
        <end position="74"/>
    </location>
</feature>
<protein>
    <recommendedName>
        <fullName evidence="4">Caspase family p20 domain-containing protein</fullName>
    </recommendedName>
</protein>
<keyword evidence="3" id="KW-1185">Reference proteome</keyword>
<feature type="region of interest" description="Disordered" evidence="1">
    <location>
        <begin position="1"/>
        <end position="82"/>
    </location>
</feature>
<feature type="compositionally biased region" description="Basic and acidic residues" evidence="1">
    <location>
        <begin position="1"/>
        <end position="26"/>
    </location>
</feature>
<evidence type="ECO:0000313" key="2">
    <source>
        <dbReference type="EMBL" id="KAK8839614.1"/>
    </source>
</evidence>
<comment type="caution">
    <text evidence="2">The sequence shown here is derived from an EMBL/GenBank/DDBJ whole genome shotgun (WGS) entry which is preliminary data.</text>
</comment>
<dbReference type="EMBL" id="JAPFFF010000051">
    <property type="protein sequence ID" value="KAK8839614.1"/>
    <property type="molecule type" value="Genomic_DNA"/>
</dbReference>
<dbReference type="Proteomes" id="UP001470230">
    <property type="component" value="Unassembled WGS sequence"/>
</dbReference>
<dbReference type="InterPro" id="IPR029030">
    <property type="entry name" value="Caspase-like_dom_sf"/>
</dbReference>
<organism evidence="2 3">
    <name type="scientific">Tritrichomonas musculus</name>
    <dbReference type="NCBI Taxonomy" id="1915356"/>
    <lineage>
        <taxon>Eukaryota</taxon>
        <taxon>Metamonada</taxon>
        <taxon>Parabasalia</taxon>
        <taxon>Tritrichomonadida</taxon>
        <taxon>Tritrichomonadidae</taxon>
        <taxon>Tritrichomonas</taxon>
    </lineage>
</organism>
<name>A0ABR2H096_9EUKA</name>
<evidence type="ECO:0000313" key="3">
    <source>
        <dbReference type="Proteomes" id="UP001470230"/>
    </source>
</evidence>
<sequence>MTDKATDAKPADKPKAAAADKTDKKATKGKAAKGGKPEAKQSKMQAFKGKFINAFKRKPKDPKKQKAKKEKAKKKKEEKPKVPYIDEPTKREQPSIYIHKVVKLDNKNSHFTEKQFQGIHELSKPSNVLQSFHRIGMNVNSTNINKIPRDPVDKVCVVLINNYQGESDSLGVGPVNDAYLFSMIHHKLGYKIVFLYNADKLTFIKTIEFFLTHTVSALTIYYSGRDSTSRITRTSHGIQFNGDDISLSSTEFGKIVGEKSNGQCKVVIIADCGSGGSVFSMKAATKTENANCSPIISFSTDKKLLDPKERRKTQGLFTYYFCKLLRQFPNSTPNEMADMLNISFERFAITFNPLTSIDELADQPIFPDANAVFNGGAAPAQAGVPKQTTEAIPAGN</sequence>
<evidence type="ECO:0000256" key="1">
    <source>
        <dbReference type="SAM" id="MobiDB-lite"/>
    </source>
</evidence>
<gene>
    <name evidence="2" type="ORF">M9Y10_031979</name>
</gene>
<proteinExistence type="predicted"/>
<evidence type="ECO:0008006" key="4">
    <source>
        <dbReference type="Google" id="ProtNLM"/>
    </source>
</evidence>
<accession>A0ABR2H096</accession>
<feature type="region of interest" description="Disordered" evidence="1">
    <location>
        <begin position="377"/>
        <end position="396"/>
    </location>
</feature>
<dbReference type="SUPFAM" id="SSF52129">
    <property type="entry name" value="Caspase-like"/>
    <property type="match status" value="1"/>
</dbReference>
<reference evidence="2 3" key="1">
    <citation type="submission" date="2024-04" db="EMBL/GenBank/DDBJ databases">
        <title>Tritrichomonas musculus Genome.</title>
        <authorList>
            <person name="Alves-Ferreira E."/>
            <person name="Grigg M."/>
            <person name="Lorenzi H."/>
            <person name="Galac M."/>
        </authorList>
    </citation>
    <scope>NUCLEOTIDE SEQUENCE [LARGE SCALE GENOMIC DNA]</scope>
    <source>
        <strain evidence="2 3">EAF2021</strain>
    </source>
</reference>